<dbReference type="EMBL" id="JAPHNI010000503">
    <property type="protein sequence ID" value="KAJ8110395.1"/>
    <property type="molecule type" value="Genomic_DNA"/>
</dbReference>
<gene>
    <name evidence="1" type="ORF">OPT61_g6750</name>
</gene>
<dbReference type="Proteomes" id="UP001153331">
    <property type="component" value="Unassembled WGS sequence"/>
</dbReference>
<comment type="caution">
    <text evidence="1">The sequence shown here is derived from an EMBL/GenBank/DDBJ whole genome shotgun (WGS) entry which is preliminary data.</text>
</comment>
<reference evidence="1" key="1">
    <citation type="submission" date="2022-11" db="EMBL/GenBank/DDBJ databases">
        <title>Genome Sequence of Boeremia exigua.</title>
        <authorList>
            <person name="Buettner E."/>
        </authorList>
    </citation>
    <scope>NUCLEOTIDE SEQUENCE</scope>
    <source>
        <strain evidence="1">CU02</strain>
    </source>
</reference>
<evidence type="ECO:0000313" key="2">
    <source>
        <dbReference type="Proteomes" id="UP001153331"/>
    </source>
</evidence>
<proteinExistence type="predicted"/>
<protein>
    <submittedName>
        <fullName evidence="1">Uncharacterized protein</fullName>
    </submittedName>
</protein>
<sequence length="875" mass="97936">MHTSIMYMAEPPPGQIRHTVDAPNLHKELIAVGASTTIVAFVGVVLRVFTRWSVTKNGVHSDDYMVICAMVMSFALLACNFPHMSTGLGYHIWEVKAEGYMSPFQKWTLAGITLYATSLAFTKLSILLFYLRLSPHRWFRVLVWTLAVVVVVYVAVYNLISIFGCRPIAATWDLRLMESATCMDQLTEYMALSILNIIIDVLTLVLPIPIIARLQMPRMQKISVCAIFATGSFVCAVAIRRTTLLGPLMVSKDYTWDAVEQFQWCFAEVNAAILCACAPASKPFFVRYLPGLLSSRFRSHDYDEDTPKHTGFSVPKSPALQSYSPGQPTKDLYELQWRDDVYEEPPLIKRGANDDEARLWKGDANNTNGHVARKVSFQARASQRPYLDTRISSSTAPSTSSTGTADDALHSTSDRIHVTSETSISYGSPLKVYAIQYQQIGATDRTNIMAFPEYMADPPLGHTRHTTNAPNLHQGLKFVGTFTTLFAFISVALRLYTRLRITKNGIQLDDYMILGGLLCSVILLCLNFPRMSRQNSAWERSITKLLKDMSSGLGYHIWDVTADTFLSPFQKLTLAGTIFYAISLAFTKASILFFYLRLAPQKWFRLLVRILLIIVVAYATAYTTVSIFGCNPVAASWDLRLAPGARCFDRYTKYMTLSVLNIIIDLLVLLLPIPVVLPLQMPLRQKISVCLIFATGSFVCAIAIRRTMMLAPLMASSDYTWDAVEQFKWCFAEVNMAIACACAPALKPLFVRSFWPVDSYSRLQVPYHSSGYAASTNHRFVDSDDETTSSGDSSIYQDWYDDHLAEHPIDDETRLWRTVMGGKGASTTTITAGAESVSLANVPGRIKTFIDAKLRNQYSKHIHVQSETSVTYESL</sequence>
<organism evidence="1 2">
    <name type="scientific">Boeremia exigua</name>
    <dbReference type="NCBI Taxonomy" id="749465"/>
    <lineage>
        <taxon>Eukaryota</taxon>
        <taxon>Fungi</taxon>
        <taxon>Dikarya</taxon>
        <taxon>Ascomycota</taxon>
        <taxon>Pezizomycotina</taxon>
        <taxon>Dothideomycetes</taxon>
        <taxon>Pleosporomycetidae</taxon>
        <taxon>Pleosporales</taxon>
        <taxon>Pleosporineae</taxon>
        <taxon>Didymellaceae</taxon>
        <taxon>Boeremia</taxon>
    </lineage>
</organism>
<evidence type="ECO:0000313" key="1">
    <source>
        <dbReference type="EMBL" id="KAJ8110395.1"/>
    </source>
</evidence>
<accession>A0ACC2I523</accession>
<name>A0ACC2I523_9PLEO</name>
<keyword evidence="2" id="KW-1185">Reference proteome</keyword>